<dbReference type="Proteomes" id="UP000037432">
    <property type="component" value="Unassembled WGS sequence"/>
</dbReference>
<dbReference type="EMBL" id="LFNT01000009">
    <property type="protein sequence ID" value="KMS75162.1"/>
    <property type="molecule type" value="Genomic_DNA"/>
</dbReference>
<evidence type="ECO:0000313" key="2">
    <source>
        <dbReference type="EMBL" id="KMS75162.1"/>
    </source>
</evidence>
<dbReference type="InterPro" id="IPR027417">
    <property type="entry name" value="P-loop_NTPase"/>
</dbReference>
<sequence>MEDCPQQSCFVPDTGCALGHVDLSACPVYHGSGQDTSVPEPTGDVLLPWSGSALGLADLAFVAGRARPRIIATIGPQNAGKTTMLGAWYLLLGRGAAELRAGQFAGSFSLAGWEAVAESLRWAPGQAPGFPPHTASRSGRAPGLLHLSFRAGQKRPVDYLFTDAPGEWFQKWAINKDGSEAAGARWIAEHADVFLLVADREALSGASMGSARSALQLLAARVADERQSRPVALVWTKSDVSIAPAMEESVRQSVFGPMPEAEEFSVSVTPGDAGERQADDVLTPLLDWALTSRRPHAALPSVPSGSGDPLFMYGVKPA</sequence>
<dbReference type="InterPro" id="IPR045528">
    <property type="entry name" value="DO-GTPase2"/>
</dbReference>
<reference evidence="2 3" key="1">
    <citation type="submission" date="2015-06" db="EMBL/GenBank/DDBJ databases">
        <authorList>
            <person name="Ju K.-S."/>
            <person name="Doroghazi J.R."/>
            <person name="Metcalf W.W."/>
        </authorList>
    </citation>
    <scope>NUCLEOTIDE SEQUENCE [LARGE SCALE GENOMIC DNA]</scope>
    <source>
        <strain evidence="2 3">NRRL 3414</strain>
    </source>
</reference>
<accession>A0A0J7ZIA0</accession>
<dbReference type="SUPFAM" id="SSF52540">
    <property type="entry name" value="P-loop containing nucleoside triphosphate hydrolases"/>
    <property type="match status" value="1"/>
</dbReference>
<proteinExistence type="predicted"/>
<evidence type="ECO:0000259" key="1">
    <source>
        <dbReference type="Pfam" id="PF19993"/>
    </source>
</evidence>
<name>A0A0J7ZIA0_STRVR</name>
<gene>
    <name evidence="2" type="ORF">ACM01_10965</name>
</gene>
<dbReference type="PATRIC" id="fig|1938.3.peg.2184"/>
<organism evidence="2 3">
    <name type="scientific">Streptomyces viridochromogenes</name>
    <dbReference type="NCBI Taxonomy" id="1938"/>
    <lineage>
        <taxon>Bacteria</taxon>
        <taxon>Bacillati</taxon>
        <taxon>Actinomycetota</taxon>
        <taxon>Actinomycetes</taxon>
        <taxon>Kitasatosporales</taxon>
        <taxon>Streptomycetaceae</taxon>
        <taxon>Streptomyces</taxon>
    </lineage>
</organism>
<comment type="caution">
    <text evidence="2">The sequence shown here is derived from an EMBL/GenBank/DDBJ whole genome shotgun (WGS) entry which is preliminary data.</text>
</comment>
<dbReference type="Pfam" id="PF19993">
    <property type="entry name" value="DO-GTPase2"/>
    <property type="match status" value="1"/>
</dbReference>
<evidence type="ECO:0000313" key="3">
    <source>
        <dbReference type="Proteomes" id="UP000037432"/>
    </source>
</evidence>
<dbReference type="AlphaFoldDB" id="A0A0J7ZIA0"/>
<protein>
    <recommendedName>
        <fullName evidence="1">Double-GTPase 2 domain-containing protein</fullName>
    </recommendedName>
</protein>
<feature type="domain" description="Double-GTPase 2" evidence="1">
    <location>
        <begin position="69"/>
        <end position="288"/>
    </location>
</feature>